<organism evidence="1 2">
    <name type="scientific">Trichinella patagoniensis</name>
    <dbReference type="NCBI Taxonomy" id="990121"/>
    <lineage>
        <taxon>Eukaryota</taxon>
        <taxon>Metazoa</taxon>
        <taxon>Ecdysozoa</taxon>
        <taxon>Nematoda</taxon>
        <taxon>Enoplea</taxon>
        <taxon>Dorylaimia</taxon>
        <taxon>Trichinellida</taxon>
        <taxon>Trichinellidae</taxon>
        <taxon>Trichinella</taxon>
    </lineage>
</organism>
<proteinExistence type="predicted"/>
<name>A0A0V0ZLD3_9BILA</name>
<dbReference type="EMBL" id="JYDQ01000143">
    <property type="protein sequence ID" value="KRY13247.1"/>
    <property type="molecule type" value="Genomic_DNA"/>
</dbReference>
<gene>
    <name evidence="1" type="ORF">T12_5528</name>
</gene>
<sequence length="69" mass="7676">MALFYSSSDCHKCGSTAQDFTRQDILSCGILNISYDGGESRGGGWVTELEAEMEVPAWKKRNERGKLDE</sequence>
<protein>
    <submittedName>
        <fullName evidence="1">Uncharacterized protein</fullName>
    </submittedName>
</protein>
<reference evidence="1 2" key="1">
    <citation type="submission" date="2015-01" db="EMBL/GenBank/DDBJ databases">
        <title>Evolution of Trichinella species and genotypes.</title>
        <authorList>
            <person name="Korhonen P.K."/>
            <person name="Edoardo P."/>
            <person name="Giuseppe L.R."/>
            <person name="Gasser R.B."/>
        </authorList>
    </citation>
    <scope>NUCLEOTIDE SEQUENCE [LARGE SCALE GENOMIC DNA]</scope>
    <source>
        <strain evidence="1">ISS2496</strain>
    </source>
</reference>
<comment type="caution">
    <text evidence="1">The sequence shown here is derived from an EMBL/GenBank/DDBJ whole genome shotgun (WGS) entry which is preliminary data.</text>
</comment>
<evidence type="ECO:0000313" key="2">
    <source>
        <dbReference type="Proteomes" id="UP000054783"/>
    </source>
</evidence>
<accession>A0A0V0ZLD3</accession>
<evidence type="ECO:0000313" key="1">
    <source>
        <dbReference type="EMBL" id="KRY13247.1"/>
    </source>
</evidence>
<dbReference type="AlphaFoldDB" id="A0A0V0ZLD3"/>
<dbReference type="Proteomes" id="UP000054783">
    <property type="component" value="Unassembled WGS sequence"/>
</dbReference>
<keyword evidence="2" id="KW-1185">Reference proteome</keyword>